<name>A0A0R3MVJ5_9BRAD</name>
<protein>
    <submittedName>
        <fullName evidence="2">Uncharacterized protein</fullName>
    </submittedName>
</protein>
<dbReference type="Proteomes" id="UP000052023">
    <property type="component" value="Unassembled WGS sequence"/>
</dbReference>
<keyword evidence="1" id="KW-1133">Transmembrane helix</keyword>
<proteinExistence type="predicted"/>
<gene>
    <name evidence="2" type="ORF">CQ13_07570</name>
</gene>
<keyword evidence="1" id="KW-0472">Membrane</keyword>
<dbReference type="EMBL" id="LLYA01000170">
    <property type="protein sequence ID" value="KRR21885.1"/>
    <property type="molecule type" value="Genomic_DNA"/>
</dbReference>
<comment type="caution">
    <text evidence="2">The sequence shown here is derived from an EMBL/GenBank/DDBJ whole genome shotgun (WGS) entry which is preliminary data.</text>
</comment>
<dbReference type="AlphaFoldDB" id="A0A0R3MVJ5"/>
<organism evidence="2 3">
    <name type="scientific">Bradyrhizobium retamae</name>
    <dbReference type="NCBI Taxonomy" id="1300035"/>
    <lineage>
        <taxon>Bacteria</taxon>
        <taxon>Pseudomonadati</taxon>
        <taxon>Pseudomonadota</taxon>
        <taxon>Alphaproteobacteria</taxon>
        <taxon>Hyphomicrobiales</taxon>
        <taxon>Nitrobacteraceae</taxon>
        <taxon>Bradyrhizobium</taxon>
    </lineage>
</organism>
<feature type="transmembrane region" description="Helical" evidence="1">
    <location>
        <begin position="38"/>
        <end position="67"/>
    </location>
</feature>
<reference evidence="2 3" key="1">
    <citation type="submission" date="2014-03" db="EMBL/GenBank/DDBJ databases">
        <title>Bradyrhizobium valentinum sp. nov., isolated from effective nodules of Lupinus mariae-josephae, a lupine endemic of basic-lime soils in Eastern Spain.</title>
        <authorList>
            <person name="Duran D."/>
            <person name="Rey L."/>
            <person name="Navarro A."/>
            <person name="Busquets A."/>
            <person name="Imperial J."/>
            <person name="Ruiz-Argueso T."/>
        </authorList>
    </citation>
    <scope>NUCLEOTIDE SEQUENCE [LARGE SCALE GENOMIC DNA]</scope>
    <source>
        <strain evidence="2 3">Ro19</strain>
    </source>
</reference>
<evidence type="ECO:0000313" key="3">
    <source>
        <dbReference type="Proteomes" id="UP000052023"/>
    </source>
</evidence>
<evidence type="ECO:0000256" key="1">
    <source>
        <dbReference type="SAM" id="Phobius"/>
    </source>
</evidence>
<evidence type="ECO:0000313" key="2">
    <source>
        <dbReference type="EMBL" id="KRR21885.1"/>
    </source>
</evidence>
<keyword evidence="3" id="KW-1185">Reference proteome</keyword>
<sequence>MIRMSDFSPTFGNVSLPFPCAARSRFERGKVAQTLLDIVTLLFLALLVVALAGSVGWSFFILGFLALQ</sequence>
<accession>A0A0R3MVJ5</accession>
<keyword evidence="1" id="KW-0812">Transmembrane</keyword>